<proteinExistence type="predicted"/>
<dbReference type="PANTHER" id="PTHR44757:SF2">
    <property type="entry name" value="BIOFILM ARCHITECTURE MAINTENANCE PROTEIN MBAA"/>
    <property type="match status" value="1"/>
</dbReference>
<dbReference type="AlphaFoldDB" id="A0A497XTN7"/>
<dbReference type="OrthoDB" id="9787983at2"/>
<dbReference type="InterPro" id="IPR052155">
    <property type="entry name" value="Biofilm_reg_signaling"/>
</dbReference>
<dbReference type="Gene3D" id="3.20.20.450">
    <property type="entry name" value="EAL domain"/>
    <property type="match status" value="1"/>
</dbReference>
<feature type="domain" description="GGDEF" evidence="8">
    <location>
        <begin position="563"/>
        <end position="696"/>
    </location>
</feature>
<dbReference type="FunFam" id="3.30.70.270:FF:000001">
    <property type="entry name" value="Diguanylate cyclase domain protein"/>
    <property type="match status" value="1"/>
</dbReference>
<dbReference type="PROSITE" id="PS50887">
    <property type="entry name" value="GGDEF"/>
    <property type="match status" value="1"/>
</dbReference>
<feature type="transmembrane region" description="Helical" evidence="6">
    <location>
        <begin position="453"/>
        <end position="474"/>
    </location>
</feature>
<evidence type="ECO:0000259" key="8">
    <source>
        <dbReference type="PROSITE" id="PS50887"/>
    </source>
</evidence>
<dbReference type="Gene3D" id="6.10.340.10">
    <property type="match status" value="1"/>
</dbReference>
<dbReference type="PROSITE" id="PS50883">
    <property type="entry name" value="EAL"/>
    <property type="match status" value="1"/>
</dbReference>
<feature type="transmembrane region" description="Helical" evidence="6">
    <location>
        <begin position="34"/>
        <end position="54"/>
    </location>
</feature>
<dbReference type="SMART" id="SM00267">
    <property type="entry name" value="GGDEF"/>
    <property type="match status" value="1"/>
</dbReference>
<dbReference type="Gene3D" id="3.30.450.20">
    <property type="entry name" value="PAS domain"/>
    <property type="match status" value="2"/>
</dbReference>
<keyword evidence="3 6" id="KW-0812">Transmembrane</keyword>
<dbReference type="CDD" id="cd01948">
    <property type="entry name" value="EAL"/>
    <property type="match status" value="1"/>
</dbReference>
<gene>
    <name evidence="9" type="ORF">BCF55_1842</name>
</gene>
<keyword evidence="2" id="KW-1003">Cell membrane</keyword>
<evidence type="ECO:0000256" key="1">
    <source>
        <dbReference type="ARBA" id="ARBA00004651"/>
    </source>
</evidence>
<comment type="subcellular location">
    <subcellularLocation>
        <location evidence="1">Cell membrane</location>
        <topology evidence="1">Multi-pass membrane protein</topology>
    </subcellularLocation>
</comment>
<organism evidence="9 10">
    <name type="scientific">Hydrogenivirga caldilitoris</name>
    <dbReference type="NCBI Taxonomy" id="246264"/>
    <lineage>
        <taxon>Bacteria</taxon>
        <taxon>Pseudomonadati</taxon>
        <taxon>Aquificota</taxon>
        <taxon>Aquificia</taxon>
        <taxon>Aquificales</taxon>
        <taxon>Aquificaceae</taxon>
        <taxon>Hydrogenivirga</taxon>
    </lineage>
</organism>
<accession>A0A497XTN7</accession>
<evidence type="ECO:0000313" key="10">
    <source>
        <dbReference type="Proteomes" id="UP000267841"/>
    </source>
</evidence>
<feature type="transmembrane region" description="Helical" evidence="6">
    <location>
        <begin position="137"/>
        <end position="155"/>
    </location>
</feature>
<feature type="transmembrane region" description="Helical" evidence="6">
    <location>
        <begin position="428"/>
        <end position="446"/>
    </location>
</feature>
<evidence type="ECO:0000259" key="7">
    <source>
        <dbReference type="PROSITE" id="PS50883"/>
    </source>
</evidence>
<feature type="domain" description="EAL" evidence="7">
    <location>
        <begin position="705"/>
        <end position="957"/>
    </location>
</feature>
<evidence type="ECO:0000256" key="3">
    <source>
        <dbReference type="ARBA" id="ARBA00022692"/>
    </source>
</evidence>
<evidence type="ECO:0000256" key="6">
    <source>
        <dbReference type="SAM" id="Phobius"/>
    </source>
</evidence>
<dbReference type="EMBL" id="RCCJ01000001">
    <property type="protein sequence ID" value="RLJ71540.1"/>
    <property type="molecule type" value="Genomic_DNA"/>
</dbReference>
<evidence type="ECO:0000313" key="9">
    <source>
        <dbReference type="EMBL" id="RLJ71540.1"/>
    </source>
</evidence>
<dbReference type="InterPro" id="IPR043128">
    <property type="entry name" value="Rev_trsase/Diguanyl_cyclase"/>
</dbReference>
<dbReference type="SMART" id="SM00052">
    <property type="entry name" value="EAL"/>
    <property type="match status" value="1"/>
</dbReference>
<dbReference type="PANTHER" id="PTHR44757">
    <property type="entry name" value="DIGUANYLATE CYCLASE DGCP"/>
    <property type="match status" value="1"/>
</dbReference>
<keyword evidence="10" id="KW-1185">Reference proteome</keyword>
<sequence>MKLKPKLVALLPFTLTALILNLFSVSLFLDSIAFIFGGALVFFFLETYGFRFAFGLSLILGAQIYIIYADPVSSVFLPISLISIYLIKRNFRLSLILAGWSFWVLLGWWVYLIFLLNLFNVEELIAITLALKESVNGLVNVTIASLLVLLYKYYFDRESRISYAELVFVFIVAVSVTQLFLISALKAREEEKHMVKSIKGDIEAISKNIRENVVYWLDIHLNAVRELANRLVIWGHSNREQLQKETEAIRRSFTEFHACYIADKNATAITFYPEVNPRGKYMIGTNFSFRPYYKDVKSTLRHTFTEVFVAKFALIPVVGIAVPAVKEGEFLGYAYCGLRLDRIRDIVKEFSLKEGVFITLIDKNGKVITSNREDQKPMHDFERGELQVTKFGLILEGRNNDHGRKSSLRIDTLYHSFFYNELKLREDIGWSVVMEVSLIPYLNVLFSKLNVSFLLLHLFTFVSFLISRFLTFVATRPVSKLADSIDVITRNIEKRPDILLPNTNIKEIGKLNRSFEAMAKKALEYMDELRRLAYYDPLTELPNRTLLRDRIENAIRFAKRNSTRVAVLFIDLDYFKTVNDTLGHEVGDRILAQVAKRLNSVFRSTDTVARFGGDEFVAVIPDLKDINDVVKVTEKVLKVFETPFEVEGEDIYLSASVGIALYPDNGADPTELIKNADMAMYRAKEEGKNNFAFFTEDMNKKAIEILNTKNRLHKALERGEFLLRYQPIYNIESNLIVGFEALLRWEDPEKGLISPASFMPILEELGLIREVGAWVMENAFRKAKEWGDKYGIYVSVNISPRQFAERNFVNKVLDIAEKTETESSKLVLEITETSLMKNPEESVKTLKRLKAKGFRVAVDDFGTGYSSLAYLKKLPIDIIKVDMTFTQSMVNSEVDRSIVKTVIDLARSLGLDSLAEGIETKEQLEMLKVMGCKLAQGYLFGKPVKDEEAEALIRKEKGL</sequence>
<dbReference type="Pfam" id="PF00990">
    <property type="entry name" value="GGDEF"/>
    <property type="match status" value="1"/>
</dbReference>
<feature type="transmembrane region" description="Helical" evidence="6">
    <location>
        <begin position="66"/>
        <end position="87"/>
    </location>
</feature>
<dbReference type="InterPro" id="IPR001633">
    <property type="entry name" value="EAL_dom"/>
</dbReference>
<dbReference type="GO" id="GO:0005886">
    <property type="term" value="C:plasma membrane"/>
    <property type="evidence" value="ECO:0007669"/>
    <property type="project" value="UniProtKB-SubCell"/>
</dbReference>
<dbReference type="CDD" id="cd01949">
    <property type="entry name" value="GGDEF"/>
    <property type="match status" value="1"/>
</dbReference>
<dbReference type="InterPro" id="IPR035919">
    <property type="entry name" value="EAL_sf"/>
</dbReference>
<feature type="transmembrane region" description="Helical" evidence="6">
    <location>
        <begin position="307"/>
        <end position="325"/>
    </location>
</feature>
<keyword evidence="5 6" id="KW-0472">Membrane</keyword>
<feature type="transmembrane region" description="Helical" evidence="6">
    <location>
        <begin position="161"/>
        <end position="185"/>
    </location>
</feature>
<dbReference type="SUPFAM" id="SSF55073">
    <property type="entry name" value="Nucleotide cyclase"/>
    <property type="match status" value="1"/>
</dbReference>
<name>A0A497XTN7_9AQUI</name>
<dbReference type="GO" id="GO:0003824">
    <property type="term" value="F:catalytic activity"/>
    <property type="evidence" value="ECO:0007669"/>
    <property type="project" value="UniProtKB-ARBA"/>
</dbReference>
<reference evidence="9 10" key="1">
    <citation type="submission" date="2018-10" db="EMBL/GenBank/DDBJ databases">
        <title>Genomic Encyclopedia of Archaeal and Bacterial Type Strains, Phase II (KMG-II): from individual species to whole genera.</title>
        <authorList>
            <person name="Goeker M."/>
        </authorList>
    </citation>
    <scope>NUCLEOTIDE SEQUENCE [LARGE SCALE GENOMIC DNA]</scope>
    <source>
        <strain evidence="9 10">DSM 16510</strain>
    </source>
</reference>
<comment type="caution">
    <text evidence="9">The sequence shown here is derived from an EMBL/GenBank/DDBJ whole genome shotgun (WGS) entry which is preliminary data.</text>
</comment>
<dbReference type="InterPro" id="IPR033479">
    <property type="entry name" value="dCache_1"/>
</dbReference>
<dbReference type="SUPFAM" id="SSF141868">
    <property type="entry name" value="EAL domain-like"/>
    <property type="match status" value="1"/>
</dbReference>
<dbReference type="Proteomes" id="UP000267841">
    <property type="component" value="Unassembled WGS sequence"/>
</dbReference>
<dbReference type="Pfam" id="PF02743">
    <property type="entry name" value="dCache_1"/>
    <property type="match status" value="1"/>
</dbReference>
<evidence type="ECO:0000256" key="2">
    <source>
        <dbReference type="ARBA" id="ARBA00022475"/>
    </source>
</evidence>
<evidence type="ECO:0000256" key="5">
    <source>
        <dbReference type="ARBA" id="ARBA00023136"/>
    </source>
</evidence>
<keyword evidence="4 6" id="KW-1133">Transmembrane helix</keyword>
<dbReference type="InterPro" id="IPR000160">
    <property type="entry name" value="GGDEF_dom"/>
</dbReference>
<dbReference type="NCBIfam" id="TIGR00254">
    <property type="entry name" value="GGDEF"/>
    <property type="match status" value="1"/>
</dbReference>
<dbReference type="InterPro" id="IPR029787">
    <property type="entry name" value="Nucleotide_cyclase"/>
</dbReference>
<protein>
    <submittedName>
        <fullName evidence="9">Diguanylate cyclase (GGDEF)-like protein</fullName>
    </submittedName>
</protein>
<dbReference type="Gene3D" id="3.30.70.270">
    <property type="match status" value="1"/>
</dbReference>
<dbReference type="RefSeq" id="WP_121012993.1">
    <property type="nucleotide sequence ID" value="NZ_RCCJ01000001.1"/>
</dbReference>
<feature type="transmembrane region" description="Helical" evidence="6">
    <location>
        <begin position="93"/>
        <end position="116"/>
    </location>
</feature>
<evidence type="ECO:0000256" key="4">
    <source>
        <dbReference type="ARBA" id="ARBA00022989"/>
    </source>
</evidence>
<dbReference type="Pfam" id="PF00563">
    <property type="entry name" value="EAL"/>
    <property type="match status" value="1"/>
</dbReference>